<sequence>MIDDKESNGTSFNLPGNVGSQVLNSFPYVEPFNLQSSADVKQTKLLHAVLQQKEDPHSLQAQADGGSGRAGASLLLTSLAGQLGRTVHSDYSTATRLAEPRPRAVSTNSTIRWSRGGRGGSLLVLAAGRKHHREKCERTSGRRPGQTSAGRNSA</sequence>
<dbReference type="AlphaFoldDB" id="A0AAE1AIY7"/>
<feature type="compositionally biased region" description="Polar residues" evidence="1">
    <location>
        <begin position="145"/>
        <end position="154"/>
    </location>
</feature>
<evidence type="ECO:0000313" key="3">
    <source>
        <dbReference type="EMBL" id="KAK3788106.1"/>
    </source>
</evidence>
<name>A0AAE1AIY7_9GAST</name>
<dbReference type="PROSITE" id="PS51196">
    <property type="entry name" value="SECA_MOTOR_DEAD"/>
    <property type="match status" value="1"/>
</dbReference>
<dbReference type="EMBL" id="JAWDGP010001799">
    <property type="protein sequence ID" value="KAK3788106.1"/>
    <property type="molecule type" value="Genomic_DNA"/>
</dbReference>
<reference evidence="3" key="1">
    <citation type="journal article" date="2023" name="G3 (Bethesda)">
        <title>A reference genome for the long-term kleptoplast-retaining sea slug Elysia crispata morphotype clarki.</title>
        <authorList>
            <person name="Eastman K.E."/>
            <person name="Pendleton A.L."/>
            <person name="Shaikh M.A."/>
            <person name="Suttiyut T."/>
            <person name="Ogas R."/>
            <person name="Tomko P."/>
            <person name="Gavelis G."/>
            <person name="Widhalm J.R."/>
            <person name="Wisecaver J.H."/>
        </authorList>
    </citation>
    <scope>NUCLEOTIDE SEQUENCE</scope>
    <source>
        <strain evidence="3">ECLA1</strain>
    </source>
</reference>
<dbReference type="Proteomes" id="UP001283361">
    <property type="component" value="Unassembled WGS sequence"/>
</dbReference>
<dbReference type="InterPro" id="IPR014018">
    <property type="entry name" value="SecA_motor_DEAD"/>
</dbReference>
<gene>
    <name evidence="3" type="ORF">RRG08_063611</name>
</gene>
<protein>
    <recommendedName>
        <fullName evidence="2">SecA family profile domain-containing protein</fullName>
    </recommendedName>
</protein>
<evidence type="ECO:0000256" key="1">
    <source>
        <dbReference type="SAM" id="MobiDB-lite"/>
    </source>
</evidence>
<comment type="caution">
    <text evidence="3">The sequence shown here is derived from an EMBL/GenBank/DDBJ whole genome shotgun (WGS) entry which is preliminary data.</text>
</comment>
<feature type="region of interest" description="Disordered" evidence="1">
    <location>
        <begin position="126"/>
        <end position="154"/>
    </location>
</feature>
<evidence type="ECO:0000259" key="2">
    <source>
        <dbReference type="PROSITE" id="PS51196"/>
    </source>
</evidence>
<feature type="domain" description="SecA family profile" evidence="2">
    <location>
        <begin position="1"/>
        <end position="154"/>
    </location>
</feature>
<organism evidence="3 4">
    <name type="scientific">Elysia crispata</name>
    <name type="common">lettuce slug</name>
    <dbReference type="NCBI Taxonomy" id="231223"/>
    <lineage>
        <taxon>Eukaryota</taxon>
        <taxon>Metazoa</taxon>
        <taxon>Spiralia</taxon>
        <taxon>Lophotrochozoa</taxon>
        <taxon>Mollusca</taxon>
        <taxon>Gastropoda</taxon>
        <taxon>Heterobranchia</taxon>
        <taxon>Euthyneura</taxon>
        <taxon>Panpulmonata</taxon>
        <taxon>Sacoglossa</taxon>
        <taxon>Placobranchoidea</taxon>
        <taxon>Plakobranchidae</taxon>
        <taxon>Elysia</taxon>
    </lineage>
</organism>
<proteinExistence type="predicted"/>
<evidence type="ECO:0000313" key="4">
    <source>
        <dbReference type="Proteomes" id="UP001283361"/>
    </source>
</evidence>
<accession>A0AAE1AIY7</accession>
<keyword evidence="4" id="KW-1185">Reference proteome</keyword>